<keyword evidence="8" id="KW-0963">Cytoplasm</keyword>
<name>A0A1H7H7L3_9ACTN</name>
<keyword evidence="5 8" id="KW-0645">Protease</keyword>
<feature type="binding site" evidence="8">
    <location>
        <position position="317"/>
    </location>
    <ligand>
        <name>Mn(2+)</name>
        <dbReference type="ChEBI" id="CHEBI:29035"/>
        <label>1</label>
    </ligand>
</feature>
<feature type="binding site" evidence="8">
    <location>
        <position position="319"/>
    </location>
    <ligand>
        <name>Mn(2+)</name>
        <dbReference type="ChEBI" id="CHEBI:29035"/>
        <label>2</label>
    </ligand>
</feature>
<feature type="binding site" evidence="8">
    <location>
        <position position="258"/>
    </location>
    <ligand>
        <name>Mn(2+)</name>
        <dbReference type="ChEBI" id="CHEBI:29035"/>
        <label>2</label>
    </ligand>
</feature>
<comment type="catalytic activity">
    <reaction evidence="2 8">
        <text>Release of an N-terminal amino acid, preferentially leucine, but not glutamic or aspartic acids.</text>
        <dbReference type="EC" id="3.4.11.10"/>
    </reaction>
</comment>
<comment type="similarity">
    <text evidence="3 8">Belongs to the peptidase M17 family.</text>
</comment>
<dbReference type="PANTHER" id="PTHR11963:SF23">
    <property type="entry name" value="CYTOSOL AMINOPEPTIDASE"/>
    <property type="match status" value="1"/>
</dbReference>
<comment type="catalytic activity">
    <reaction evidence="1 8">
        <text>Release of an N-terminal amino acid, Xaa-|-Yaa-, in which Xaa is preferably Leu, but may be other amino acids including Pro although not Arg or Lys, and Yaa may be Pro. Amino acid amides and methyl esters are also readily hydrolyzed, but rates on arylamides are exceedingly low.</text>
        <dbReference type="EC" id="3.4.11.1"/>
    </reaction>
</comment>
<evidence type="ECO:0000256" key="3">
    <source>
        <dbReference type="ARBA" id="ARBA00009528"/>
    </source>
</evidence>
<dbReference type="AlphaFoldDB" id="A0A1H7H7L3"/>
<dbReference type="GO" id="GO:0070006">
    <property type="term" value="F:metalloaminopeptidase activity"/>
    <property type="evidence" value="ECO:0007669"/>
    <property type="project" value="InterPro"/>
</dbReference>
<dbReference type="EC" id="3.4.11.10" evidence="8"/>
<dbReference type="RefSeq" id="WP_091097954.1">
    <property type="nucleotide sequence ID" value="NZ_FOBF01000001.1"/>
</dbReference>
<comment type="cofactor">
    <cofactor evidence="8">
        <name>Mn(2+)</name>
        <dbReference type="ChEBI" id="CHEBI:29035"/>
    </cofactor>
    <text evidence="8">Binds 2 manganese ions per subunit.</text>
</comment>
<evidence type="ECO:0000256" key="6">
    <source>
        <dbReference type="ARBA" id="ARBA00022801"/>
    </source>
</evidence>
<dbReference type="InterPro" id="IPR023042">
    <property type="entry name" value="Peptidase_M17_leu_NH2_pept"/>
</dbReference>
<dbReference type="Pfam" id="PF02789">
    <property type="entry name" value="Peptidase_M17_N"/>
    <property type="match status" value="1"/>
</dbReference>
<dbReference type="GO" id="GO:0030145">
    <property type="term" value="F:manganese ion binding"/>
    <property type="evidence" value="ECO:0007669"/>
    <property type="project" value="UniProtKB-UniRule"/>
</dbReference>
<dbReference type="HAMAP" id="MF_00181">
    <property type="entry name" value="Cytosol_peptidase_M17"/>
    <property type="match status" value="1"/>
</dbReference>
<feature type="active site" evidence="8">
    <location>
        <position position="247"/>
    </location>
</feature>
<evidence type="ECO:0000256" key="5">
    <source>
        <dbReference type="ARBA" id="ARBA00022670"/>
    </source>
</evidence>
<dbReference type="SUPFAM" id="SSF53187">
    <property type="entry name" value="Zn-dependent exopeptidases"/>
    <property type="match status" value="1"/>
</dbReference>
<dbReference type="GO" id="GO:0005737">
    <property type="term" value="C:cytoplasm"/>
    <property type="evidence" value="ECO:0007669"/>
    <property type="project" value="UniProtKB-SubCell"/>
</dbReference>
<dbReference type="STRING" id="46177.SAMN05660976_00555"/>
<evidence type="ECO:0000313" key="10">
    <source>
        <dbReference type="EMBL" id="SEK44105.1"/>
    </source>
</evidence>
<comment type="subcellular location">
    <subcellularLocation>
        <location evidence="8">Cytoplasm</location>
    </subcellularLocation>
</comment>
<dbReference type="GO" id="GO:0006508">
    <property type="term" value="P:proteolysis"/>
    <property type="evidence" value="ECO:0007669"/>
    <property type="project" value="UniProtKB-KW"/>
</dbReference>
<dbReference type="EMBL" id="FOBF01000001">
    <property type="protein sequence ID" value="SEK44105.1"/>
    <property type="molecule type" value="Genomic_DNA"/>
</dbReference>
<dbReference type="EC" id="3.4.11.1" evidence="8"/>
<dbReference type="Gene3D" id="3.40.220.10">
    <property type="entry name" value="Leucine Aminopeptidase, subunit E, domain 1"/>
    <property type="match status" value="1"/>
</dbReference>
<dbReference type="PROSITE" id="PS00631">
    <property type="entry name" value="CYTOSOL_AP"/>
    <property type="match status" value="1"/>
</dbReference>
<evidence type="ECO:0000256" key="4">
    <source>
        <dbReference type="ARBA" id="ARBA00022438"/>
    </source>
</evidence>
<evidence type="ECO:0000313" key="11">
    <source>
        <dbReference type="Proteomes" id="UP000198953"/>
    </source>
</evidence>
<protein>
    <recommendedName>
        <fullName evidence="8">Probable cytosol aminopeptidase</fullName>
        <ecNumber evidence="8">3.4.11.1</ecNumber>
    </recommendedName>
    <alternativeName>
        <fullName evidence="8">Leucine aminopeptidase</fullName>
        <shortName evidence="8">LAP</shortName>
        <ecNumber evidence="8">3.4.11.10</ecNumber>
    </alternativeName>
    <alternativeName>
        <fullName evidence="8">Leucyl aminopeptidase</fullName>
    </alternativeName>
</protein>
<feature type="binding site" evidence="8">
    <location>
        <position position="235"/>
    </location>
    <ligand>
        <name>Mn(2+)</name>
        <dbReference type="ChEBI" id="CHEBI:29035"/>
        <label>2</label>
    </ligand>
</feature>
<proteinExistence type="inferred from homology"/>
<keyword evidence="8" id="KW-0479">Metal-binding</keyword>
<comment type="function">
    <text evidence="7 8">Presumably involved in the processing and regular turnover of intracellular proteins. Catalyzes the removal of unsubstituted N-terminal amino acids from various peptides.</text>
</comment>
<dbReference type="InterPro" id="IPR011356">
    <property type="entry name" value="Leucine_aapep/pepB"/>
</dbReference>
<evidence type="ECO:0000256" key="7">
    <source>
        <dbReference type="ARBA" id="ARBA00049972"/>
    </source>
</evidence>
<keyword evidence="8" id="KW-0464">Manganese</keyword>
<accession>A0A1H7H7L3</accession>
<evidence type="ECO:0000256" key="2">
    <source>
        <dbReference type="ARBA" id="ARBA00000967"/>
    </source>
</evidence>
<feature type="binding site" evidence="8">
    <location>
        <position position="319"/>
    </location>
    <ligand>
        <name>Mn(2+)</name>
        <dbReference type="ChEBI" id="CHEBI:29035"/>
        <label>1</label>
    </ligand>
</feature>
<dbReference type="Gene3D" id="3.40.630.10">
    <property type="entry name" value="Zn peptidases"/>
    <property type="match status" value="1"/>
</dbReference>
<dbReference type="PRINTS" id="PR00481">
    <property type="entry name" value="LAMNOPPTDASE"/>
</dbReference>
<dbReference type="InterPro" id="IPR043472">
    <property type="entry name" value="Macro_dom-like"/>
</dbReference>
<dbReference type="InterPro" id="IPR000819">
    <property type="entry name" value="Peptidase_M17_C"/>
</dbReference>
<reference evidence="10 11" key="1">
    <citation type="submission" date="2016-10" db="EMBL/GenBank/DDBJ databases">
        <authorList>
            <person name="de Groot N.N."/>
        </authorList>
    </citation>
    <scope>NUCLEOTIDE SEQUENCE [LARGE SCALE GENOMIC DNA]</scope>
    <source>
        <strain evidence="10 11">DSM 43357</strain>
    </source>
</reference>
<keyword evidence="6 8" id="KW-0378">Hydrolase</keyword>
<feature type="binding site" evidence="8">
    <location>
        <position position="240"/>
    </location>
    <ligand>
        <name>Mn(2+)</name>
        <dbReference type="ChEBI" id="CHEBI:29035"/>
        <label>2</label>
    </ligand>
</feature>
<dbReference type="PANTHER" id="PTHR11963">
    <property type="entry name" value="LEUCINE AMINOPEPTIDASE-RELATED"/>
    <property type="match status" value="1"/>
</dbReference>
<feature type="binding site" evidence="8">
    <location>
        <position position="240"/>
    </location>
    <ligand>
        <name>Mn(2+)</name>
        <dbReference type="ChEBI" id="CHEBI:29035"/>
        <label>1</label>
    </ligand>
</feature>
<evidence type="ECO:0000259" key="9">
    <source>
        <dbReference type="PROSITE" id="PS00631"/>
    </source>
</evidence>
<keyword evidence="4 8" id="KW-0031">Aminopeptidase</keyword>
<dbReference type="Proteomes" id="UP000198953">
    <property type="component" value="Unassembled WGS sequence"/>
</dbReference>
<keyword evidence="11" id="KW-1185">Reference proteome</keyword>
<evidence type="ECO:0000256" key="1">
    <source>
        <dbReference type="ARBA" id="ARBA00000135"/>
    </source>
</evidence>
<dbReference type="OrthoDB" id="9809354at2"/>
<gene>
    <name evidence="8" type="primary">pepA</name>
    <name evidence="10" type="ORF">SAMN05660976_00555</name>
</gene>
<feature type="active site" evidence="8">
    <location>
        <position position="321"/>
    </location>
</feature>
<dbReference type="CDD" id="cd00433">
    <property type="entry name" value="Peptidase_M17"/>
    <property type="match status" value="1"/>
</dbReference>
<organism evidence="10 11">
    <name type="scientific">Nonomuraea pusilla</name>
    <dbReference type="NCBI Taxonomy" id="46177"/>
    <lineage>
        <taxon>Bacteria</taxon>
        <taxon>Bacillati</taxon>
        <taxon>Actinomycetota</taxon>
        <taxon>Actinomycetes</taxon>
        <taxon>Streptosporangiales</taxon>
        <taxon>Streptosporangiaceae</taxon>
        <taxon>Nonomuraea</taxon>
    </lineage>
</organism>
<feature type="domain" description="Cytosol aminopeptidase" evidence="9">
    <location>
        <begin position="315"/>
        <end position="322"/>
    </location>
</feature>
<evidence type="ECO:0000256" key="8">
    <source>
        <dbReference type="HAMAP-Rule" id="MF_00181"/>
    </source>
</evidence>
<dbReference type="NCBIfam" id="NF002073">
    <property type="entry name" value="PRK00913.1-2"/>
    <property type="match status" value="1"/>
</dbReference>
<dbReference type="Pfam" id="PF00883">
    <property type="entry name" value="Peptidase_M17"/>
    <property type="match status" value="1"/>
</dbReference>
<sequence>MPIETTASVVTGVPGDAELLAVPYGSDLSPALPVELHLPVSELLAHYEAKGEAGEIVEVPVAREGGVGRVLLYGVGDGSQKALRKAAAGLTRRVRGRQELTVVPPEGDVAAFAEAALLAAYSFTIGAEGRKPVRSLVLVGADEERVRRAETVARAVALARDLSNTPASVKDPAWLAERAAEQGVQVRVWDEEQLQADGFGGILAVGRGSARPPRLIQLSYTPDVPTERHVVLVGKGITFDSGGLSLKPTDNMKFQKTDMAGGAVVIAVLGALAALGAPVRVTGLVAAAENMPSGTAQRPSDVITHYGGRTVEVLNTDAEGRLVLADALAYADAVLDPDAVVDVATLTGAITVALGRQVGAVYASDDTLADELVEAGRASDDRLWRMPLIEEYTPALKSSVADLANVEAGSSFGAGSITAALFLREFAGKRPWAHLDIAGVGRSTVDEGTLTKGATGFGVRVLLEWLTGSDRV</sequence>
<dbReference type="InterPro" id="IPR008283">
    <property type="entry name" value="Peptidase_M17_N"/>
</dbReference>
<dbReference type="SUPFAM" id="SSF52949">
    <property type="entry name" value="Macro domain-like"/>
    <property type="match status" value="1"/>
</dbReference>